<accession>W0REP2</accession>
<keyword evidence="2 3" id="KW-0378">Hydrolase</keyword>
<evidence type="ECO:0000256" key="2">
    <source>
        <dbReference type="ARBA" id="ARBA00022801"/>
    </source>
</evidence>
<dbReference type="PANTHER" id="PTHR11559">
    <property type="entry name" value="CARBOXYLESTERASE"/>
    <property type="match status" value="1"/>
</dbReference>
<keyword evidence="6" id="KW-1185">Reference proteome</keyword>
<organism evidence="5 6">
    <name type="scientific">Gemmatirosa kalamazoonensis</name>
    <dbReference type="NCBI Taxonomy" id="861299"/>
    <lineage>
        <taxon>Bacteria</taxon>
        <taxon>Pseudomonadati</taxon>
        <taxon>Gemmatimonadota</taxon>
        <taxon>Gemmatimonadia</taxon>
        <taxon>Gemmatimonadales</taxon>
        <taxon>Gemmatimonadaceae</taxon>
        <taxon>Gemmatirosa</taxon>
    </lineage>
</organism>
<dbReference type="GO" id="GO:0016787">
    <property type="term" value="F:hydrolase activity"/>
    <property type="evidence" value="ECO:0007669"/>
    <property type="project" value="UniProtKB-KW"/>
</dbReference>
<dbReference type="InterPro" id="IPR019826">
    <property type="entry name" value="Carboxylesterase_B_AS"/>
</dbReference>
<dbReference type="FunCoup" id="W0REP2">
    <property type="interactions" value="100"/>
</dbReference>
<evidence type="ECO:0000313" key="5">
    <source>
        <dbReference type="EMBL" id="AHG87848.1"/>
    </source>
</evidence>
<dbReference type="EMBL" id="CP007128">
    <property type="protein sequence ID" value="AHG87848.1"/>
    <property type="molecule type" value="Genomic_DNA"/>
</dbReference>
<evidence type="ECO:0000256" key="1">
    <source>
        <dbReference type="ARBA" id="ARBA00005964"/>
    </source>
</evidence>
<evidence type="ECO:0000256" key="3">
    <source>
        <dbReference type="RuleBase" id="RU361235"/>
    </source>
</evidence>
<dbReference type="eggNOG" id="COG2272">
    <property type="taxonomic scope" value="Bacteria"/>
</dbReference>
<feature type="chain" id="PRO_5005149479" description="Carboxylic ester hydrolase" evidence="3">
    <location>
        <begin position="23"/>
        <end position="483"/>
    </location>
</feature>
<dbReference type="EC" id="3.1.1.-" evidence="3"/>
<dbReference type="HOGENOM" id="CLU_006586_16_4_0"/>
<dbReference type="KEGG" id="gba:J421_0311"/>
<reference evidence="5 6" key="1">
    <citation type="journal article" date="2014" name="Genome Announc.">
        <title>Genome Sequence and Methylome of Soil Bacterium Gemmatirosa kalamazoonensis KBS708T, a Member of the Rarely Cultivated Gemmatimonadetes Phylum.</title>
        <authorList>
            <person name="Debruyn J.M."/>
            <person name="Radosevich M."/>
            <person name="Wommack K.E."/>
            <person name="Polson S.W."/>
            <person name="Hauser L.J."/>
            <person name="Fawaz M.N."/>
            <person name="Korlach J."/>
            <person name="Tsai Y.C."/>
        </authorList>
    </citation>
    <scope>NUCLEOTIDE SEQUENCE [LARGE SCALE GENOMIC DNA]</scope>
    <source>
        <strain evidence="5 6">KBS708</strain>
    </source>
</reference>
<dbReference type="Pfam" id="PF00135">
    <property type="entry name" value="COesterase"/>
    <property type="match status" value="2"/>
</dbReference>
<dbReference type="InParanoid" id="W0REP2"/>
<dbReference type="RefSeq" id="WP_148306099.1">
    <property type="nucleotide sequence ID" value="NZ_CP007128.1"/>
</dbReference>
<dbReference type="Proteomes" id="UP000019151">
    <property type="component" value="Chromosome"/>
</dbReference>
<dbReference type="InterPro" id="IPR050309">
    <property type="entry name" value="Type-B_Carboxylest/Lipase"/>
</dbReference>
<dbReference type="ESTHER" id="9bact-w0rep2">
    <property type="family name" value="Carb_B_Bacteria"/>
</dbReference>
<dbReference type="PROSITE" id="PS00122">
    <property type="entry name" value="CARBOXYLESTERASE_B_1"/>
    <property type="match status" value="1"/>
</dbReference>
<name>W0REP2_9BACT</name>
<proteinExistence type="inferred from homology"/>
<dbReference type="SUPFAM" id="SSF53474">
    <property type="entry name" value="alpha/beta-Hydrolases"/>
    <property type="match status" value="1"/>
</dbReference>
<feature type="signal peptide" evidence="3">
    <location>
        <begin position="1"/>
        <end position="22"/>
    </location>
</feature>
<dbReference type="PATRIC" id="fig|861299.3.peg.317"/>
<dbReference type="STRING" id="861299.J421_0311"/>
<gene>
    <name evidence="5" type="ORF">J421_0311</name>
</gene>
<protein>
    <recommendedName>
        <fullName evidence="3">Carboxylic ester hydrolase</fullName>
        <ecNumber evidence="3">3.1.1.-</ecNumber>
    </recommendedName>
</protein>
<dbReference type="InterPro" id="IPR029058">
    <property type="entry name" value="AB_hydrolase_fold"/>
</dbReference>
<evidence type="ECO:0000259" key="4">
    <source>
        <dbReference type="Pfam" id="PF00135"/>
    </source>
</evidence>
<dbReference type="AlphaFoldDB" id="W0REP2"/>
<feature type="domain" description="Carboxylesterase type B" evidence="4">
    <location>
        <begin position="30"/>
        <end position="344"/>
    </location>
</feature>
<dbReference type="InterPro" id="IPR002018">
    <property type="entry name" value="CarbesteraseB"/>
</dbReference>
<evidence type="ECO:0000313" key="6">
    <source>
        <dbReference type="Proteomes" id="UP000019151"/>
    </source>
</evidence>
<keyword evidence="3" id="KW-0732">Signal</keyword>
<feature type="domain" description="Carboxylesterase type B" evidence="4">
    <location>
        <begin position="346"/>
        <end position="456"/>
    </location>
</feature>
<comment type="similarity">
    <text evidence="1 3">Belongs to the type-B carboxylesterase/lipase family.</text>
</comment>
<sequence length="483" mass="51169">MRTSHRRLAVALAPIAACLAIAARPLAAPAPRVTVDTGVLEGTVDSASDVLVFRGVPYAAPPVGAGRWRPPRRAARWTGVRKADRLGHNCMQGQPYADIDPYAAGVSEDCLYLNVWTTSLGGRRPVMVWIHGGGFFAGFGGEERHDGAPLARKGVVVVTLNYRLGPFGFMAHPALAAESPHHSAGNYGLLDQIAALQWVKRNIARFGGDPSRVTIFGESAGGMSVGSLVASPLAAGLFQRAIMESGTGVGVGISRLSEGEATGRQLADSLGIHGDGADALARLRAASAESVLAASGRLARPGTPVHWPVVDGWVLPHPVDSALSLGTANRVPVIVGSNRDEGDEWMGAPSRTFGRLASTRVPTWLYIYSRVGEDSASRARGAYHSSEITFVFGRPHPLQASAGRAAYDSTLAEAMSDYWVSFATSADPNGPPNGGRLPRWPRYDRATDALLELGPEIAPRTLWRKAVYDSLDAAARARGQLRP</sequence>
<dbReference type="OrthoDB" id="9775851at2"/>
<dbReference type="Gene3D" id="3.40.50.1820">
    <property type="entry name" value="alpha/beta hydrolase"/>
    <property type="match status" value="2"/>
</dbReference>